<gene>
    <name evidence="2" type="ORF">A3H66_03285</name>
</gene>
<evidence type="ECO:0000313" key="3">
    <source>
        <dbReference type="Proteomes" id="UP000178783"/>
    </source>
</evidence>
<organism evidence="2 3">
    <name type="scientific">Candidatus Falkowbacteria bacterium RIFCSPLOWO2_02_FULL_45_21</name>
    <dbReference type="NCBI Taxonomy" id="1797989"/>
    <lineage>
        <taxon>Bacteria</taxon>
        <taxon>Candidatus Falkowiibacteriota</taxon>
    </lineage>
</organism>
<proteinExistence type="predicted"/>
<feature type="transmembrane region" description="Helical" evidence="1">
    <location>
        <begin position="5"/>
        <end position="20"/>
    </location>
</feature>
<sequence length="107" mass="12553">MPQQIIALIIIAYFISRLVWQKRKNFIGFNEFMFWLFFWLAAAVLIASLRFIDRLVSGLGFSGSGIEVLLYLSVAILFYLLFRLRLKLEKIEKDITKIVKHIALKDK</sequence>
<dbReference type="InterPro" id="IPR019277">
    <property type="entry name" value="DUF2304"/>
</dbReference>
<dbReference type="Proteomes" id="UP000178783">
    <property type="component" value="Unassembled WGS sequence"/>
</dbReference>
<accession>A0A1F5SBQ2</accession>
<dbReference type="Pfam" id="PF10066">
    <property type="entry name" value="DUF2304"/>
    <property type="match status" value="1"/>
</dbReference>
<dbReference type="AlphaFoldDB" id="A0A1F5SBQ2"/>
<reference evidence="2 3" key="1">
    <citation type="journal article" date="2016" name="Nat. Commun.">
        <title>Thousands of microbial genomes shed light on interconnected biogeochemical processes in an aquifer system.</title>
        <authorList>
            <person name="Anantharaman K."/>
            <person name="Brown C.T."/>
            <person name="Hug L.A."/>
            <person name="Sharon I."/>
            <person name="Castelle C.J."/>
            <person name="Probst A.J."/>
            <person name="Thomas B.C."/>
            <person name="Singh A."/>
            <person name="Wilkins M.J."/>
            <person name="Karaoz U."/>
            <person name="Brodie E.L."/>
            <person name="Williams K.H."/>
            <person name="Hubbard S.S."/>
            <person name="Banfield J.F."/>
        </authorList>
    </citation>
    <scope>NUCLEOTIDE SEQUENCE [LARGE SCALE GENOMIC DNA]</scope>
</reference>
<keyword evidence="1" id="KW-0812">Transmembrane</keyword>
<name>A0A1F5SBQ2_9BACT</name>
<dbReference type="STRING" id="1797989.A3H66_03285"/>
<feature type="transmembrane region" description="Helical" evidence="1">
    <location>
        <begin position="58"/>
        <end position="82"/>
    </location>
</feature>
<feature type="transmembrane region" description="Helical" evidence="1">
    <location>
        <begin position="32"/>
        <end position="52"/>
    </location>
</feature>
<keyword evidence="1" id="KW-1133">Transmembrane helix</keyword>
<dbReference type="EMBL" id="MFFW01000056">
    <property type="protein sequence ID" value="OGF23691.1"/>
    <property type="molecule type" value="Genomic_DNA"/>
</dbReference>
<evidence type="ECO:0008006" key="4">
    <source>
        <dbReference type="Google" id="ProtNLM"/>
    </source>
</evidence>
<evidence type="ECO:0000256" key="1">
    <source>
        <dbReference type="SAM" id="Phobius"/>
    </source>
</evidence>
<evidence type="ECO:0000313" key="2">
    <source>
        <dbReference type="EMBL" id="OGF23691.1"/>
    </source>
</evidence>
<protein>
    <recommendedName>
        <fullName evidence="4">DUF2304 domain-containing protein</fullName>
    </recommendedName>
</protein>
<keyword evidence="1" id="KW-0472">Membrane</keyword>
<comment type="caution">
    <text evidence="2">The sequence shown here is derived from an EMBL/GenBank/DDBJ whole genome shotgun (WGS) entry which is preliminary data.</text>
</comment>